<dbReference type="GO" id="GO:0003735">
    <property type="term" value="F:structural constituent of ribosome"/>
    <property type="evidence" value="ECO:0007669"/>
    <property type="project" value="InterPro"/>
</dbReference>
<keyword evidence="3" id="KW-0689">Ribosomal protein</keyword>
<dbReference type="GO" id="GO:0005762">
    <property type="term" value="C:mitochondrial large ribosomal subunit"/>
    <property type="evidence" value="ECO:0007669"/>
    <property type="project" value="TreeGrafter"/>
</dbReference>
<feature type="region of interest" description="Disordered" evidence="7">
    <location>
        <begin position="35"/>
        <end position="82"/>
    </location>
</feature>
<sequence>MACSTSAAKGLLHPPALTRAVPDFLAPCLLRSRGASQTSNFSTSPRSSYPRDNNPNRGVSPLRRTGLRRKLSVSDLPLPKPVLNPKKHSKVAVDEDHGLWGFFKDKKLLMKPEDEHSHGRAWTVEELRKKSWEDMHKLYWVCVKERNRLKTSDRERERIQAGYGGAESKDRDEVVRRTMQAIKHALTERWYAWEHARKLALDDTTVNLNGRGPAYEPYKQTLAEEEAQIAPDSPPVAPGTKIL</sequence>
<comment type="similarity">
    <text evidence="2">Belongs to the universal ribosomal protein uL29 family.</text>
</comment>
<dbReference type="InterPro" id="IPR010729">
    <property type="entry name" value="Ribosomal_uL29_mit"/>
</dbReference>
<dbReference type="InterPro" id="IPR038340">
    <property type="entry name" value="MRP-L47_sf"/>
</dbReference>
<comment type="subcellular location">
    <subcellularLocation>
        <location evidence="1">Mitochondrion</location>
    </subcellularLocation>
</comment>
<evidence type="ECO:0000256" key="1">
    <source>
        <dbReference type="ARBA" id="ARBA00004173"/>
    </source>
</evidence>
<proteinExistence type="inferred from homology"/>
<evidence type="ECO:0000256" key="5">
    <source>
        <dbReference type="ARBA" id="ARBA00023274"/>
    </source>
</evidence>
<organism evidence="8 9">
    <name type="scientific">Carpinus fangiana</name>
    <dbReference type="NCBI Taxonomy" id="176857"/>
    <lineage>
        <taxon>Eukaryota</taxon>
        <taxon>Viridiplantae</taxon>
        <taxon>Streptophyta</taxon>
        <taxon>Embryophyta</taxon>
        <taxon>Tracheophyta</taxon>
        <taxon>Spermatophyta</taxon>
        <taxon>Magnoliopsida</taxon>
        <taxon>eudicotyledons</taxon>
        <taxon>Gunneridae</taxon>
        <taxon>Pentapetalae</taxon>
        <taxon>rosids</taxon>
        <taxon>fabids</taxon>
        <taxon>Fagales</taxon>
        <taxon>Betulaceae</taxon>
        <taxon>Carpinus</taxon>
    </lineage>
</organism>
<dbReference type="PANTHER" id="PTHR21183:SF18">
    <property type="entry name" value="LARGE RIBOSOMAL SUBUNIT PROTEIN UL29M"/>
    <property type="match status" value="1"/>
</dbReference>
<evidence type="ECO:0000256" key="4">
    <source>
        <dbReference type="ARBA" id="ARBA00023128"/>
    </source>
</evidence>
<dbReference type="EMBL" id="VIBQ01000014">
    <property type="protein sequence ID" value="KAB8349828.1"/>
    <property type="molecule type" value="Genomic_DNA"/>
</dbReference>
<dbReference type="GO" id="GO:0032543">
    <property type="term" value="P:mitochondrial translation"/>
    <property type="evidence" value="ECO:0007669"/>
    <property type="project" value="TreeGrafter"/>
</dbReference>
<keyword evidence="9" id="KW-1185">Reference proteome</keyword>
<dbReference type="Pfam" id="PF06984">
    <property type="entry name" value="MRP-L47"/>
    <property type="match status" value="1"/>
</dbReference>
<name>A0A5N6KWU1_9ROSI</name>
<dbReference type="OrthoDB" id="270763at2759"/>
<evidence type="ECO:0000256" key="7">
    <source>
        <dbReference type="SAM" id="MobiDB-lite"/>
    </source>
</evidence>
<dbReference type="AlphaFoldDB" id="A0A5N6KWU1"/>
<protein>
    <recommendedName>
        <fullName evidence="6">Large ribosomal subunit protein uL29m</fullName>
    </recommendedName>
</protein>
<dbReference type="PANTHER" id="PTHR21183">
    <property type="entry name" value="RIBOSOMAL PROTEIN L47, MITOCHONDRIAL-RELATED"/>
    <property type="match status" value="1"/>
</dbReference>
<reference evidence="8 9" key="1">
    <citation type="submission" date="2019-06" db="EMBL/GenBank/DDBJ databases">
        <title>A chromosomal-level reference genome of Carpinus fangiana (Coryloideae, Betulaceae).</title>
        <authorList>
            <person name="Yang X."/>
            <person name="Wang Z."/>
            <person name="Zhang L."/>
            <person name="Hao G."/>
            <person name="Liu J."/>
            <person name="Yang Y."/>
        </authorList>
    </citation>
    <scope>NUCLEOTIDE SEQUENCE [LARGE SCALE GENOMIC DNA]</scope>
    <source>
        <strain evidence="8">Cfa_2016G</strain>
        <tissue evidence="8">Leaf</tissue>
    </source>
</reference>
<gene>
    <name evidence="8" type="ORF">FH972_023841</name>
</gene>
<evidence type="ECO:0000256" key="3">
    <source>
        <dbReference type="ARBA" id="ARBA00022980"/>
    </source>
</evidence>
<evidence type="ECO:0000256" key="2">
    <source>
        <dbReference type="ARBA" id="ARBA00009254"/>
    </source>
</evidence>
<comment type="caution">
    <text evidence="8">The sequence shown here is derived from an EMBL/GenBank/DDBJ whole genome shotgun (WGS) entry which is preliminary data.</text>
</comment>
<evidence type="ECO:0000313" key="8">
    <source>
        <dbReference type="EMBL" id="KAB8349828.1"/>
    </source>
</evidence>
<accession>A0A5N6KWU1</accession>
<evidence type="ECO:0000256" key="6">
    <source>
        <dbReference type="ARBA" id="ARBA00035289"/>
    </source>
</evidence>
<keyword evidence="5" id="KW-0687">Ribonucleoprotein</keyword>
<feature type="compositionally biased region" description="Polar residues" evidence="7">
    <location>
        <begin position="35"/>
        <end position="57"/>
    </location>
</feature>
<keyword evidence="4" id="KW-0496">Mitochondrion</keyword>
<dbReference type="Gene3D" id="6.10.330.20">
    <property type="match status" value="1"/>
</dbReference>
<dbReference type="Proteomes" id="UP000327013">
    <property type="component" value="Unassembled WGS sequence"/>
</dbReference>
<evidence type="ECO:0000313" key="9">
    <source>
        <dbReference type="Proteomes" id="UP000327013"/>
    </source>
</evidence>